<dbReference type="EMBL" id="CAJVQC010012507">
    <property type="protein sequence ID" value="CAG8639035.1"/>
    <property type="molecule type" value="Genomic_DNA"/>
</dbReference>
<gene>
    <name evidence="1" type="ORF">RPERSI_LOCUS7402</name>
</gene>
<feature type="non-terminal residue" evidence="1">
    <location>
        <position position="354"/>
    </location>
</feature>
<name>A0ACA9N8K6_9GLOM</name>
<comment type="caution">
    <text evidence="1">The sequence shown here is derived from an EMBL/GenBank/DDBJ whole genome shotgun (WGS) entry which is preliminary data.</text>
</comment>
<evidence type="ECO:0000313" key="1">
    <source>
        <dbReference type="EMBL" id="CAG8639035.1"/>
    </source>
</evidence>
<accession>A0ACA9N8K6</accession>
<protein>
    <submittedName>
        <fullName evidence="1">11764_t:CDS:1</fullName>
    </submittedName>
</protein>
<sequence length="354" mass="40129">MLKIFGLFKKNGASPYPPELEKRYKISKNVLGVGSFAIVKECTDKETGENYALKIIAKKVIKSKAQGKETMLTTELNILKQIQHENLVRLHDLYETKDGVYIVTDLARGGELFQQLLLKGSYTEKDAASLVRQILKGVEYLHENGIVHRDLKPENLLFKDKLEDSILMITDFGLSKILTKTDDVLMTACGTPGYVAPEVLLQKGYNKPVDLWSIGVITYTMLCGYPPFYGENQAELLQSIMAGKYDYEEEDWCDISDDAKDLIDKLLCYDPLKRITVKEALQHNWFMSAADVNLLDTVRKNLSPKDAFKRAVRLVQGVNRLQRLSKIKHQDGNDTIMQEQVVTIMQEQVVTESG</sequence>
<evidence type="ECO:0000313" key="2">
    <source>
        <dbReference type="Proteomes" id="UP000789920"/>
    </source>
</evidence>
<reference evidence="1" key="1">
    <citation type="submission" date="2021-06" db="EMBL/GenBank/DDBJ databases">
        <authorList>
            <person name="Kallberg Y."/>
            <person name="Tangrot J."/>
            <person name="Rosling A."/>
        </authorList>
    </citation>
    <scope>NUCLEOTIDE SEQUENCE</scope>
    <source>
        <strain evidence="1">MA461A</strain>
    </source>
</reference>
<keyword evidence="2" id="KW-1185">Reference proteome</keyword>
<proteinExistence type="predicted"/>
<organism evidence="1 2">
    <name type="scientific">Racocetra persica</name>
    <dbReference type="NCBI Taxonomy" id="160502"/>
    <lineage>
        <taxon>Eukaryota</taxon>
        <taxon>Fungi</taxon>
        <taxon>Fungi incertae sedis</taxon>
        <taxon>Mucoromycota</taxon>
        <taxon>Glomeromycotina</taxon>
        <taxon>Glomeromycetes</taxon>
        <taxon>Diversisporales</taxon>
        <taxon>Gigasporaceae</taxon>
        <taxon>Racocetra</taxon>
    </lineage>
</organism>
<dbReference type="Proteomes" id="UP000789920">
    <property type="component" value="Unassembled WGS sequence"/>
</dbReference>